<keyword evidence="1" id="KW-1133">Transmembrane helix</keyword>
<accession>A0ABQ1K858</accession>
<reference evidence="3" key="1">
    <citation type="journal article" date="2019" name="Int. J. Syst. Evol. Microbiol.">
        <title>The Global Catalogue of Microorganisms (GCM) 10K type strain sequencing project: providing services to taxonomists for standard genome sequencing and annotation.</title>
        <authorList>
            <consortium name="The Broad Institute Genomics Platform"/>
            <consortium name="The Broad Institute Genome Sequencing Center for Infectious Disease"/>
            <person name="Wu L."/>
            <person name="Ma J."/>
        </authorList>
    </citation>
    <scope>NUCLEOTIDE SEQUENCE [LARGE SCALE GENOMIC DNA]</scope>
    <source>
        <strain evidence="3">CGMCC 1.15341</strain>
    </source>
</reference>
<evidence type="ECO:0000313" key="2">
    <source>
        <dbReference type="EMBL" id="GGB91082.1"/>
    </source>
</evidence>
<gene>
    <name evidence="2" type="ORF">GCM10011352_16400</name>
</gene>
<dbReference type="EMBL" id="BMIJ01000003">
    <property type="protein sequence ID" value="GGB91082.1"/>
    <property type="molecule type" value="Genomic_DNA"/>
</dbReference>
<evidence type="ECO:0000256" key="1">
    <source>
        <dbReference type="SAM" id="Phobius"/>
    </source>
</evidence>
<keyword evidence="3" id="KW-1185">Reference proteome</keyword>
<proteinExistence type="predicted"/>
<comment type="caution">
    <text evidence="2">The sequence shown here is derived from an EMBL/GenBank/DDBJ whole genome shotgun (WGS) entry which is preliminary data.</text>
</comment>
<keyword evidence="1" id="KW-0472">Membrane</keyword>
<sequence>MKISDVNSWRLLILITLVSALIAETGGITPGLILLICIAVIVKGQLVIDVLMSLRGRHRAIRAPMLAYFYVMMPLLALGLLFPEWLERLTTL</sequence>
<keyword evidence="1" id="KW-0812">Transmembrane</keyword>
<evidence type="ECO:0008006" key="4">
    <source>
        <dbReference type="Google" id="ProtNLM"/>
    </source>
</evidence>
<dbReference type="Proteomes" id="UP000629025">
    <property type="component" value="Unassembled WGS sequence"/>
</dbReference>
<organism evidence="2 3">
    <name type="scientific">Marinobacterium zhoushanense</name>
    <dbReference type="NCBI Taxonomy" id="1679163"/>
    <lineage>
        <taxon>Bacteria</taxon>
        <taxon>Pseudomonadati</taxon>
        <taxon>Pseudomonadota</taxon>
        <taxon>Gammaproteobacteria</taxon>
        <taxon>Oceanospirillales</taxon>
        <taxon>Oceanospirillaceae</taxon>
        <taxon>Marinobacterium</taxon>
    </lineage>
</organism>
<evidence type="ECO:0000313" key="3">
    <source>
        <dbReference type="Proteomes" id="UP000629025"/>
    </source>
</evidence>
<protein>
    <recommendedName>
        <fullName evidence="4">Cytochrome c oxidase subunit IV</fullName>
    </recommendedName>
</protein>
<name>A0ABQ1K858_9GAMM</name>
<feature type="transmembrane region" description="Helical" evidence="1">
    <location>
        <begin position="66"/>
        <end position="86"/>
    </location>
</feature>
<dbReference type="RefSeq" id="WP_188747177.1">
    <property type="nucleotide sequence ID" value="NZ_BMIJ01000003.1"/>
</dbReference>